<dbReference type="SUPFAM" id="SSF56300">
    <property type="entry name" value="Metallo-dependent phosphatases"/>
    <property type="match status" value="1"/>
</dbReference>
<dbReference type="KEGG" id="spal:FM071_06005"/>
<dbReference type="GO" id="GO:0006798">
    <property type="term" value="P:polyphosphate catabolic process"/>
    <property type="evidence" value="ECO:0007669"/>
    <property type="project" value="TreeGrafter"/>
</dbReference>
<evidence type="ECO:0000313" key="3">
    <source>
        <dbReference type="Proteomes" id="UP000593580"/>
    </source>
</evidence>
<dbReference type="Gene3D" id="3.60.21.10">
    <property type="match status" value="1"/>
</dbReference>
<dbReference type="PANTHER" id="PTHR42850:SF4">
    <property type="entry name" value="ZINC-DEPENDENT ENDOPOLYPHOSPHATASE"/>
    <property type="match status" value="1"/>
</dbReference>
<evidence type="ECO:0000313" key="2">
    <source>
        <dbReference type="EMBL" id="QOP45865.1"/>
    </source>
</evidence>
<dbReference type="EMBL" id="CP041406">
    <property type="protein sequence ID" value="QOP45865.1"/>
    <property type="molecule type" value="Genomic_DNA"/>
</dbReference>
<dbReference type="InterPro" id="IPR004843">
    <property type="entry name" value="Calcineurin-like_PHP"/>
</dbReference>
<sequence length="229" mass="26699">MNQLIVYGDIHGCYDEFISLRKKINPDKSDIEVCVGDIITKGKNSVKLLKYIQEHNIKSVIGNHEDKLVRYLEHENFNIKNPISLDEDEKNIIENLDKQDIKFLKNLPLFFKYENITILHGGLQNYHNLNNLTKKENSKILRMRYLDTYDNFITYGKENEDSIFWADTYDGNQGFIVYGHQWFDEVKHSKFALGIDTGCVYGNKLSAVIFDNYNIETFKIISVKANNGK</sequence>
<protein>
    <submittedName>
        <fullName evidence="2">Protein phosphatase</fullName>
    </submittedName>
</protein>
<dbReference type="RefSeq" id="WP_193109840.1">
    <property type="nucleotide sequence ID" value="NZ_CP041406.1"/>
</dbReference>
<dbReference type="AlphaFoldDB" id="A0A7M1B868"/>
<accession>A0A7M1B868</accession>
<evidence type="ECO:0000259" key="1">
    <source>
        <dbReference type="Pfam" id="PF00149"/>
    </source>
</evidence>
<dbReference type="Proteomes" id="UP000593580">
    <property type="component" value="Chromosome"/>
</dbReference>
<dbReference type="InterPro" id="IPR029052">
    <property type="entry name" value="Metallo-depent_PP-like"/>
</dbReference>
<proteinExistence type="predicted"/>
<reference evidence="2 3" key="1">
    <citation type="submission" date="2019-07" db="EMBL/GenBank/DDBJ databases">
        <title>Sulfurimonas paralvinellae sp. nov., a novel mesophilic, hydrogen- and sulfur-oxidizing chemolithoautotroph within the Epsilonproteo- bacteria isolated from a deep-sea hydrothermal vent polychaete nest, reclassification of Thiomicrospira denitrificans as Sulfurimonas denitrificans comb. nov. and emended description of the genus Sulfurimonas.</title>
        <authorList>
            <person name="Wang S."/>
            <person name="Jiang L."/>
            <person name="Shao Z."/>
        </authorList>
    </citation>
    <scope>NUCLEOTIDE SEQUENCE [LARGE SCALE GENOMIC DNA]</scope>
    <source>
        <strain evidence="2 3">GO25</strain>
    </source>
</reference>
<dbReference type="GO" id="GO:0000298">
    <property type="term" value="F:endopolyphosphatase activity"/>
    <property type="evidence" value="ECO:0007669"/>
    <property type="project" value="TreeGrafter"/>
</dbReference>
<dbReference type="InterPro" id="IPR050126">
    <property type="entry name" value="Ap4A_hydrolase"/>
</dbReference>
<dbReference type="PANTHER" id="PTHR42850">
    <property type="entry name" value="METALLOPHOSPHOESTERASE"/>
    <property type="match status" value="1"/>
</dbReference>
<gene>
    <name evidence="2" type="ORF">FM071_06005</name>
</gene>
<organism evidence="2 3">
    <name type="scientific">Sulfurimonas paralvinellae</name>
    <dbReference type="NCBI Taxonomy" id="317658"/>
    <lineage>
        <taxon>Bacteria</taxon>
        <taxon>Pseudomonadati</taxon>
        <taxon>Campylobacterota</taxon>
        <taxon>Epsilonproteobacteria</taxon>
        <taxon>Campylobacterales</taxon>
        <taxon>Sulfurimonadaceae</taxon>
        <taxon>Sulfurimonas</taxon>
    </lineage>
</organism>
<dbReference type="GO" id="GO:0005737">
    <property type="term" value="C:cytoplasm"/>
    <property type="evidence" value="ECO:0007669"/>
    <property type="project" value="TreeGrafter"/>
</dbReference>
<keyword evidence="3" id="KW-1185">Reference proteome</keyword>
<dbReference type="GO" id="GO:0016791">
    <property type="term" value="F:phosphatase activity"/>
    <property type="evidence" value="ECO:0007669"/>
    <property type="project" value="TreeGrafter"/>
</dbReference>
<feature type="domain" description="Calcineurin-like phosphoesterase" evidence="1">
    <location>
        <begin position="5"/>
        <end position="181"/>
    </location>
</feature>
<name>A0A7M1B868_9BACT</name>
<dbReference type="Pfam" id="PF00149">
    <property type="entry name" value="Metallophos"/>
    <property type="match status" value="1"/>
</dbReference>